<keyword evidence="2" id="KW-0812">Transmembrane</keyword>
<dbReference type="Proteomes" id="UP001217089">
    <property type="component" value="Unassembled WGS sequence"/>
</dbReference>
<evidence type="ECO:0000256" key="1">
    <source>
        <dbReference type="SAM" id="Coils"/>
    </source>
</evidence>
<dbReference type="EMBL" id="JARBDR010000813">
    <property type="protein sequence ID" value="KAJ8305390.1"/>
    <property type="molecule type" value="Genomic_DNA"/>
</dbReference>
<evidence type="ECO:0000256" key="2">
    <source>
        <dbReference type="SAM" id="Phobius"/>
    </source>
</evidence>
<gene>
    <name evidence="3" type="ORF">KUTeg_015935</name>
</gene>
<reference evidence="3 4" key="1">
    <citation type="submission" date="2022-12" db="EMBL/GenBank/DDBJ databases">
        <title>Chromosome-level genome of Tegillarca granosa.</title>
        <authorList>
            <person name="Kim J."/>
        </authorList>
    </citation>
    <scope>NUCLEOTIDE SEQUENCE [LARGE SCALE GENOMIC DNA]</scope>
    <source>
        <strain evidence="3">Teg-2019</strain>
        <tissue evidence="3">Adductor muscle</tissue>
    </source>
</reference>
<feature type="transmembrane region" description="Helical" evidence="2">
    <location>
        <begin position="326"/>
        <end position="343"/>
    </location>
</feature>
<dbReference type="SUPFAM" id="SSF46966">
    <property type="entry name" value="Spectrin repeat"/>
    <property type="match status" value="2"/>
</dbReference>
<keyword evidence="1" id="KW-0175">Coiled coil</keyword>
<name>A0ABQ9EJM1_TEGGR</name>
<accession>A0ABQ9EJM1</accession>
<keyword evidence="2" id="KW-0472">Membrane</keyword>
<evidence type="ECO:0000313" key="3">
    <source>
        <dbReference type="EMBL" id="KAJ8305390.1"/>
    </source>
</evidence>
<feature type="coiled-coil region" evidence="1">
    <location>
        <begin position="111"/>
        <end position="199"/>
    </location>
</feature>
<protein>
    <submittedName>
        <fullName evidence="3">Uncharacterized protein</fullName>
    </submittedName>
</protein>
<dbReference type="SMART" id="SM00150">
    <property type="entry name" value="SPEC"/>
    <property type="match status" value="2"/>
</dbReference>
<dbReference type="Gene3D" id="1.20.58.60">
    <property type="match status" value="2"/>
</dbReference>
<keyword evidence="2" id="KW-1133">Transmembrane helix</keyword>
<dbReference type="InterPro" id="IPR018159">
    <property type="entry name" value="Spectrin/alpha-actinin"/>
</dbReference>
<evidence type="ECO:0000313" key="4">
    <source>
        <dbReference type="Proteomes" id="UP001217089"/>
    </source>
</evidence>
<sequence>MRDALQEDIETLTAQLDYSEALVDGLVVPGDADMVSGLTQDLSNAKERHQQLKQDVVDILEELEAGTHIVTQFQDQVQQVGKTLSRLDNEFNNAEPISREESDLTIQQRDAEEFLSKLNDMGDKVSELEANARELKSTGYMPEFGTLSSPTNALKKQFDALKEKATQRLEDVKDTARSLEAINDNLRRTKTNVDRASSELDMHEPIGSDIEAIKRQQEELKNLVQTAAPGVDTSSLESDIEVLTDKWSELSEKVAEREQSLDTALLQAGKFNEALDSILHWLKETEDLVNSQKPAITRLQSRQGSITRTKGRLLTSMFMMECGMKLFFLFLLLLLLLLLLLFFF</sequence>
<organism evidence="3 4">
    <name type="scientific">Tegillarca granosa</name>
    <name type="common">Malaysian cockle</name>
    <name type="synonym">Anadara granosa</name>
    <dbReference type="NCBI Taxonomy" id="220873"/>
    <lineage>
        <taxon>Eukaryota</taxon>
        <taxon>Metazoa</taxon>
        <taxon>Spiralia</taxon>
        <taxon>Lophotrochozoa</taxon>
        <taxon>Mollusca</taxon>
        <taxon>Bivalvia</taxon>
        <taxon>Autobranchia</taxon>
        <taxon>Pteriomorphia</taxon>
        <taxon>Arcoida</taxon>
        <taxon>Arcoidea</taxon>
        <taxon>Arcidae</taxon>
        <taxon>Tegillarca</taxon>
    </lineage>
</organism>
<feature type="coiled-coil region" evidence="1">
    <location>
        <begin position="2"/>
        <end position="62"/>
    </location>
</feature>
<comment type="caution">
    <text evidence="3">The sequence shown here is derived from an EMBL/GenBank/DDBJ whole genome shotgun (WGS) entry which is preliminary data.</text>
</comment>
<keyword evidence="4" id="KW-1185">Reference proteome</keyword>
<proteinExistence type="predicted"/>